<dbReference type="PROSITE" id="PS00135">
    <property type="entry name" value="TRYPSIN_SER"/>
    <property type="match status" value="1"/>
</dbReference>
<organism evidence="4 5">
    <name type="scientific">Steinernema carpocapsae</name>
    <name type="common">Entomopathogenic nematode</name>
    <dbReference type="NCBI Taxonomy" id="34508"/>
    <lineage>
        <taxon>Eukaryota</taxon>
        <taxon>Metazoa</taxon>
        <taxon>Ecdysozoa</taxon>
        <taxon>Nematoda</taxon>
        <taxon>Chromadorea</taxon>
        <taxon>Rhabditida</taxon>
        <taxon>Tylenchina</taxon>
        <taxon>Panagrolaimomorpha</taxon>
        <taxon>Strongyloidoidea</taxon>
        <taxon>Steinernematidae</taxon>
        <taxon>Steinernema</taxon>
    </lineage>
</organism>
<dbReference type="InterPro" id="IPR009003">
    <property type="entry name" value="Peptidase_S1_PA"/>
</dbReference>
<dbReference type="Proteomes" id="UP000298663">
    <property type="component" value="Unassembled WGS sequence"/>
</dbReference>
<evidence type="ECO:0000313" key="5">
    <source>
        <dbReference type="Proteomes" id="UP000298663"/>
    </source>
</evidence>
<evidence type="ECO:0000259" key="3">
    <source>
        <dbReference type="PROSITE" id="PS50240"/>
    </source>
</evidence>
<dbReference type="Pfam" id="PF00089">
    <property type="entry name" value="Trypsin"/>
    <property type="match status" value="1"/>
</dbReference>
<protein>
    <recommendedName>
        <fullName evidence="3">Peptidase S1 domain-containing protein</fullName>
    </recommendedName>
</protein>
<accession>A0A4U5MUU9</accession>
<dbReference type="OrthoDB" id="6376138at2759"/>
<dbReference type="GO" id="GO:0006508">
    <property type="term" value="P:proteolysis"/>
    <property type="evidence" value="ECO:0007669"/>
    <property type="project" value="UniProtKB-KW"/>
</dbReference>
<dbReference type="PANTHER" id="PTHR24260">
    <property type="match status" value="1"/>
</dbReference>
<comment type="caution">
    <text evidence="4">The sequence shown here is derived from an EMBL/GenBank/DDBJ whole genome shotgun (WGS) entry which is preliminary data.</text>
</comment>
<dbReference type="InterPro" id="IPR018114">
    <property type="entry name" value="TRYPSIN_HIS"/>
</dbReference>
<evidence type="ECO:0000256" key="2">
    <source>
        <dbReference type="SAM" id="SignalP"/>
    </source>
</evidence>
<evidence type="ECO:0000313" key="4">
    <source>
        <dbReference type="EMBL" id="TKR73596.1"/>
    </source>
</evidence>
<dbReference type="PANTHER" id="PTHR24260:SF145">
    <property type="entry name" value="FI17609P1-RELATED"/>
    <property type="match status" value="1"/>
</dbReference>
<dbReference type="InterPro" id="IPR001254">
    <property type="entry name" value="Trypsin_dom"/>
</dbReference>
<reference evidence="4 5" key="2">
    <citation type="journal article" date="2019" name="G3 (Bethesda)">
        <title>Hybrid Assembly of the Genome of the Entomopathogenic Nematode Steinernema carpocapsae Identifies the X-Chromosome.</title>
        <authorList>
            <person name="Serra L."/>
            <person name="Macchietto M."/>
            <person name="Macias-Munoz A."/>
            <person name="McGill C.J."/>
            <person name="Rodriguez I.M."/>
            <person name="Rodriguez B."/>
            <person name="Murad R."/>
            <person name="Mortazavi A."/>
        </authorList>
    </citation>
    <scope>NUCLEOTIDE SEQUENCE [LARGE SCALE GENOMIC DNA]</scope>
    <source>
        <strain evidence="4 5">ALL</strain>
    </source>
</reference>
<dbReference type="SMART" id="SM00020">
    <property type="entry name" value="Tryp_SPc"/>
    <property type="match status" value="1"/>
</dbReference>
<dbReference type="InterPro" id="IPR033116">
    <property type="entry name" value="TRYPSIN_SER"/>
</dbReference>
<keyword evidence="1" id="KW-0378">Hydrolase</keyword>
<reference evidence="4 5" key="1">
    <citation type="journal article" date="2015" name="Genome Biol.">
        <title>Comparative genomics of Steinernema reveals deeply conserved gene regulatory networks.</title>
        <authorList>
            <person name="Dillman A.R."/>
            <person name="Macchietto M."/>
            <person name="Porter C.F."/>
            <person name="Rogers A."/>
            <person name="Williams B."/>
            <person name="Antoshechkin I."/>
            <person name="Lee M.M."/>
            <person name="Goodwin Z."/>
            <person name="Lu X."/>
            <person name="Lewis E.E."/>
            <person name="Goodrich-Blair H."/>
            <person name="Stock S.P."/>
            <person name="Adams B.J."/>
            <person name="Sternberg P.W."/>
            <person name="Mortazavi A."/>
        </authorList>
    </citation>
    <scope>NUCLEOTIDE SEQUENCE [LARGE SCALE GENOMIC DNA]</scope>
    <source>
        <strain evidence="4 5">ALL</strain>
    </source>
</reference>
<dbReference type="InterPro" id="IPR043504">
    <property type="entry name" value="Peptidase_S1_PA_chymotrypsin"/>
</dbReference>
<name>A0A4U5MUU9_STECR</name>
<dbReference type="InterPro" id="IPR051333">
    <property type="entry name" value="CLIP_Serine_Protease"/>
</dbReference>
<proteinExistence type="predicted"/>
<keyword evidence="5" id="KW-1185">Reference proteome</keyword>
<dbReference type="AlphaFoldDB" id="A0A4U5MUU9"/>
<evidence type="ECO:0000256" key="1">
    <source>
        <dbReference type="RuleBase" id="RU363034"/>
    </source>
</evidence>
<dbReference type="Gene3D" id="2.40.10.10">
    <property type="entry name" value="Trypsin-like serine proteases"/>
    <property type="match status" value="1"/>
</dbReference>
<keyword evidence="1" id="KW-0720">Serine protease</keyword>
<feature type="domain" description="Peptidase S1" evidence="3">
    <location>
        <begin position="68"/>
        <end position="316"/>
    </location>
</feature>
<dbReference type="EMBL" id="AZBU02000006">
    <property type="protein sequence ID" value="TKR73596.1"/>
    <property type="molecule type" value="Genomic_DNA"/>
</dbReference>
<dbReference type="PROSITE" id="PS00134">
    <property type="entry name" value="TRYPSIN_HIS"/>
    <property type="match status" value="1"/>
</dbReference>
<dbReference type="PROSITE" id="PS50240">
    <property type="entry name" value="TRYPSIN_DOM"/>
    <property type="match status" value="1"/>
</dbReference>
<dbReference type="GO" id="GO:0004252">
    <property type="term" value="F:serine-type endopeptidase activity"/>
    <property type="evidence" value="ECO:0007669"/>
    <property type="project" value="InterPro"/>
</dbReference>
<feature type="signal peptide" evidence="2">
    <location>
        <begin position="1"/>
        <end position="19"/>
    </location>
</feature>
<feature type="chain" id="PRO_5020814970" description="Peptidase S1 domain-containing protein" evidence="2">
    <location>
        <begin position="20"/>
        <end position="342"/>
    </location>
</feature>
<dbReference type="STRING" id="34508.A0A4U5MUU9"/>
<dbReference type="SUPFAM" id="SSF50494">
    <property type="entry name" value="Trypsin-like serine proteases"/>
    <property type="match status" value="1"/>
</dbReference>
<gene>
    <name evidence="4" type="ORF">L596_020893</name>
</gene>
<keyword evidence="1" id="KW-0645">Protease</keyword>
<sequence>MRLPLAFLCLWALSGPTTAFVIENDQFKLDWNFIQHVQEPSPFPADPDEFFKMVKLAVNFTSKPAELVFGGQQARPGQFPQQAFLSYQSRKGGYYICGASLLSTTHAVTAGHCTYDMISPAKIMVGSTNINHQSANGQWRHITQAYTNPRYNPDDRLVREDIGFVKFSPAITLNNAVQLTKIVADDKQLLQTGRAFVTGFGTYAYRGDEAITSENLLWAEVQIFNYNYCQQRWQNTLDPQKKQICAGARGKGPGPGDSGGPIQVSSNGQLYQVGLSSFVSGAQQNHQYYQDQFPPVFTRLSSYCQLMADYTQGAFRCGSVGGGGGGPGEPGGPGGNNCNPRL</sequence>
<keyword evidence="2" id="KW-0732">Signal</keyword>